<protein>
    <submittedName>
        <fullName evidence="2">Uncharacterized protein</fullName>
    </submittedName>
</protein>
<dbReference type="Proteomes" id="UP000239480">
    <property type="component" value="Unassembled WGS sequence"/>
</dbReference>
<sequence length="180" mass="19863">MRFSFLAVTMAAALVAAPVQAEWTDEQKAAAAGALVLLGAAALAHHEDHHEDGKHLTQVEEIAAFDRGYRDGLHNAERDPRDGGRNYTDGYEAGEQERQHRLAHRKQDNHVKHNLPNLAKRACVGEASARWGRNPRDIHVTNGRKVGGDDYLVEVSAGKRHGNCEANSKGDIYLFKKGRI</sequence>
<name>A0A2T0RMC2_9RHOB</name>
<evidence type="ECO:0000256" key="1">
    <source>
        <dbReference type="SAM" id="SignalP"/>
    </source>
</evidence>
<dbReference type="AlphaFoldDB" id="A0A2T0RMC2"/>
<reference evidence="2 3" key="1">
    <citation type="submission" date="2018-03" db="EMBL/GenBank/DDBJ databases">
        <title>Genomic Encyclopedia of Archaeal and Bacterial Type Strains, Phase II (KMG-II): from individual species to whole genera.</title>
        <authorList>
            <person name="Goeker M."/>
        </authorList>
    </citation>
    <scope>NUCLEOTIDE SEQUENCE [LARGE SCALE GENOMIC DNA]</scope>
    <source>
        <strain evidence="2 3">DSM 29328</strain>
    </source>
</reference>
<comment type="caution">
    <text evidence="2">The sequence shown here is derived from an EMBL/GenBank/DDBJ whole genome shotgun (WGS) entry which is preliminary data.</text>
</comment>
<keyword evidence="1" id="KW-0732">Signal</keyword>
<evidence type="ECO:0000313" key="2">
    <source>
        <dbReference type="EMBL" id="PRY22280.1"/>
    </source>
</evidence>
<dbReference type="OrthoDB" id="594865at2"/>
<organism evidence="2 3">
    <name type="scientific">Aliiruegeria haliotis</name>
    <dbReference type="NCBI Taxonomy" id="1280846"/>
    <lineage>
        <taxon>Bacteria</taxon>
        <taxon>Pseudomonadati</taxon>
        <taxon>Pseudomonadota</taxon>
        <taxon>Alphaproteobacteria</taxon>
        <taxon>Rhodobacterales</taxon>
        <taxon>Roseobacteraceae</taxon>
        <taxon>Aliiruegeria</taxon>
    </lineage>
</organism>
<evidence type="ECO:0000313" key="3">
    <source>
        <dbReference type="Proteomes" id="UP000239480"/>
    </source>
</evidence>
<dbReference type="EMBL" id="PVTD01000007">
    <property type="protein sequence ID" value="PRY22280.1"/>
    <property type="molecule type" value="Genomic_DNA"/>
</dbReference>
<feature type="signal peptide" evidence="1">
    <location>
        <begin position="1"/>
        <end position="21"/>
    </location>
</feature>
<keyword evidence="3" id="KW-1185">Reference proteome</keyword>
<gene>
    <name evidence="2" type="ORF">CLV78_107204</name>
</gene>
<dbReference type="RefSeq" id="WP_106206136.1">
    <property type="nucleotide sequence ID" value="NZ_PVTD01000007.1"/>
</dbReference>
<accession>A0A2T0RMC2</accession>
<feature type="chain" id="PRO_5015487505" evidence="1">
    <location>
        <begin position="22"/>
        <end position="180"/>
    </location>
</feature>
<proteinExistence type="predicted"/>